<feature type="binding site" evidence="8">
    <location>
        <position position="14"/>
    </location>
    <ligand>
        <name>substrate</name>
    </ligand>
</feature>
<dbReference type="Pfam" id="PF01678">
    <property type="entry name" value="DAP_epimerase"/>
    <property type="match status" value="2"/>
</dbReference>
<evidence type="ECO:0000256" key="3">
    <source>
        <dbReference type="ARBA" id="ARBA00013080"/>
    </source>
</evidence>
<feature type="site" description="Could be important to modulate the pK values of the two catalytic cysteine residues" evidence="8">
    <location>
        <position position="166"/>
    </location>
</feature>
<dbReference type="InterPro" id="IPR018510">
    <property type="entry name" value="DAP_epimerase_AS"/>
</dbReference>
<keyword evidence="4 8" id="KW-0028">Amino-acid biosynthesis</keyword>
<evidence type="ECO:0000256" key="1">
    <source>
        <dbReference type="ARBA" id="ARBA00005196"/>
    </source>
</evidence>
<evidence type="ECO:0000256" key="5">
    <source>
        <dbReference type="ARBA" id="ARBA00023154"/>
    </source>
</evidence>
<sequence>MTTLAFTKGHGTGNDFVLFADPDGERDLTPAQVAAICDRHFGVGADGILRAVRSRSLQAGAAALAEEPDAEWFMDYRNADGSLAEMCGNGIRVFTRFLLEEGLAELSEGDTLPIGTRGGVRDVQRSGSGFSVDLGRWRLEPGDPLVHVKSLPVARPGLSISVPNPHVVLAVADQEELESADLAYAPVIDPAPADGANVELVLPREPLIQDGIGRIRMRVHERGSGETLSCGTGAAAAALATRHWAGPAAPSAWRVEVAGGVVGVRMFPAQDGEHVALSGPAELVFSGALEV</sequence>
<evidence type="ECO:0000256" key="8">
    <source>
        <dbReference type="HAMAP-Rule" id="MF_00197"/>
    </source>
</evidence>
<feature type="binding site" evidence="8">
    <location>
        <begin position="88"/>
        <end position="89"/>
    </location>
    <ligand>
        <name>substrate</name>
    </ligand>
</feature>
<evidence type="ECO:0000313" key="11">
    <source>
        <dbReference type="Proteomes" id="UP001321498"/>
    </source>
</evidence>
<dbReference type="SUPFAM" id="SSF54506">
    <property type="entry name" value="Diaminopimelate epimerase-like"/>
    <property type="match status" value="2"/>
</dbReference>
<dbReference type="NCBIfam" id="TIGR00652">
    <property type="entry name" value="DapF"/>
    <property type="match status" value="1"/>
</dbReference>
<reference evidence="11" key="1">
    <citation type="journal article" date="2019" name="Int. J. Syst. Evol. Microbiol.">
        <title>The Global Catalogue of Microorganisms (GCM) 10K type strain sequencing project: providing services to taxonomists for standard genome sequencing and annotation.</title>
        <authorList>
            <consortium name="The Broad Institute Genomics Platform"/>
            <consortium name="The Broad Institute Genome Sequencing Center for Infectious Disease"/>
            <person name="Wu L."/>
            <person name="Ma J."/>
        </authorList>
    </citation>
    <scope>NUCLEOTIDE SEQUENCE [LARGE SCALE GENOMIC DNA]</scope>
    <source>
        <strain evidence="11">NBRC 108725</strain>
    </source>
</reference>
<proteinExistence type="inferred from homology"/>
<feature type="site" description="Could be important to modulate the pK values of the two catalytic cysteine residues" evidence="8">
    <location>
        <position position="221"/>
    </location>
</feature>
<dbReference type="EMBL" id="AP027731">
    <property type="protein sequence ID" value="BDZ47579.1"/>
    <property type="molecule type" value="Genomic_DNA"/>
</dbReference>
<accession>A0ABN6XRG1</accession>
<feature type="active site" description="Proton acceptor" evidence="8">
    <location>
        <position position="230"/>
    </location>
</feature>
<dbReference type="Proteomes" id="UP001321498">
    <property type="component" value="Chromosome"/>
</dbReference>
<comment type="caution">
    <text evidence="8">Lacks conserved residue(s) required for the propagation of feature annotation.</text>
</comment>
<keyword evidence="5 8" id="KW-0457">Lysine biosynthesis</keyword>
<keyword evidence="6 8" id="KW-0413">Isomerase</keyword>
<dbReference type="PROSITE" id="PS01326">
    <property type="entry name" value="DAP_EPIMERASE"/>
    <property type="match status" value="1"/>
</dbReference>
<comment type="similarity">
    <text evidence="2 8">Belongs to the diaminopimelate epimerase family.</text>
</comment>
<evidence type="ECO:0000256" key="4">
    <source>
        <dbReference type="ARBA" id="ARBA00022605"/>
    </source>
</evidence>
<feature type="binding site" evidence="8">
    <location>
        <begin position="221"/>
        <end position="222"/>
    </location>
    <ligand>
        <name>substrate</name>
    </ligand>
</feature>
<dbReference type="Gene3D" id="3.10.310.10">
    <property type="entry name" value="Diaminopimelate Epimerase, Chain A, domain 1"/>
    <property type="match status" value="2"/>
</dbReference>
<organism evidence="10 11">
    <name type="scientific">Naasia aerilata</name>
    <dbReference type="NCBI Taxonomy" id="1162966"/>
    <lineage>
        <taxon>Bacteria</taxon>
        <taxon>Bacillati</taxon>
        <taxon>Actinomycetota</taxon>
        <taxon>Actinomycetes</taxon>
        <taxon>Micrococcales</taxon>
        <taxon>Microbacteriaceae</taxon>
        <taxon>Naasia</taxon>
    </lineage>
</organism>
<keyword evidence="11" id="KW-1185">Reference proteome</keyword>
<feature type="binding site" evidence="8">
    <location>
        <position position="197"/>
    </location>
    <ligand>
        <name>substrate</name>
    </ligand>
</feature>
<dbReference type="EC" id="5.1.1.7" evidence="3 8"/>
<keyword evidence="8" id="KW-0963">Cytoplasm</keyword>
<dbReference type="PANTHER" id="PTHR31689">
    <property type="entry name" value="DIAMINOPIMELATE EPIMERASE, CHLOROPLASTIC"/>
    <property type="match status" value="1"/>
</dbReference>
<dbReference type="HAMAP" id="MF_00197">
    <property type="entry name" value="DAP_epimerase"/>
    <property type="match status" value="1"/>
</dbReference>
<comment type="catalytic activity">
    <reaction evidence="7 8">
        <text>(2S,6S)-2,6-diaminopimelate = meso-2,6-diaminopimelate</text>
        <dbReference type="Rhea" id="RHEA:15393"/>
        <dbReference type="ChEBI" id="CHEBI:57609"/>
        <dbReference type="ChEBI" id="CHEBI:57791"/>
        <dbReference type="EC" id="5.1.1.7"/>
    </reaction>
</comment>
<feature type="binding site" evidence="8">
    <location>
        <position position="78"/>
    </location>
    <ligand>
        <name>substrate</name>
    </ligand>
</feature>
<comment type="function">
    <text evidence="8">Catalyzes the stereoinversion of LL-2,6-diaminopimelate (L,L-DAP) to meso-diaminopimelate (meso-DAP), a precursor of L-lysine and an essential component of the bacterial peptidoglycan.</text>
</comment>
<evidence type="ECO:0000256" key="7">
    <source>
        <dbReference type="ARBA" id="ARBA00051712"/>
    </source>
</evidence>
<feature type="binding site" evidence="8">
    <location>
        <begin position="231"/>
        <end position="232"/>
    </location>
    <ligand>
        <name>substrate</name>
    </ligand>
</feature>
<feature type="active site" evidence="9">
    <location>
        <position position="87"/>
    </location>
</feature>
<dbReference type="PANTHER" id="PTHR31689:SF0">
    <property type="entry name" value="DIAMINOPIMELATE EPIMERASE"/>
    <property type="match status" value="1"/>
</dbReference>
<name>A0ABN6XRG1_9MICO</name>
<evidence type="ECO:0000256" key="6">
    <source>
        <dbReference type="ARBA" id="ARBA00023235"/>
    </source>
</evidence>
<comment type="pathway">
    <text evidence="1 8">Amino-acid biosynthesis; L-lysine biosynthesis via DAP pathway; DL-2,6-diaminopimelate from LL-2,6-diaminopimelate: step 1/1.</text>
</comment>
<evidence type="ECO:0000256" key="9">
    <source>
        <dbReference type="PROSITE-ProRule" id="PRU10125"/>
    </source>
</evidence>
<evidence type="ECO:0000313" key="10">
    <source>
        <dbReference type="EMBL" id="BDZ47579.1"/>
    </source>
</evidence>
<feature type="binding site" evidence="8">
    <location>
        <position position="164"/>
    </location>
    <ligand>
        <name>substrate</name>
    </ligand>
</feature>
<evidence type="ECO:0000256" key="2">
    <source>
        <dbReference type="ARBA" id="ARBA00010219"/>
    </source>
</evidence>
<comment type="subunit">
    <text evidence="8">Homodimer.</text>
</comment>
<dbReference type="InterPro" id="IPR001653">
    <property type="entry name" value="DAP_epimerase_DapF"/>
</dbReference>
<feature type="active site" description="Proton donor" evidence="8">
    <location>
        <position position="87"/>
    </location>
</feature>
<dbReference type="RefSeq" id="WP_286277459.1">
    <property type="nucleotide sequence ID" value="NZ_AP027731.1"/>
</dbReference>
<gene>
    <name evidence="8 10" type="primary">dapF</name>
    <name evidence="10" type="ORF">GCM10025866_34880</name>
</gene>
<protein>
    <recommendedName>
        <fullName evidence="3 8">Diaminopimelate epimerase</fullName>
        <shortName evidence="8">DAP epimerase</shortName>
        <ecNumber evidence="3 8">5.1.1.7</ecNumber>
    </recommendedName>
    <alternativeName>
        <fullName evidence="8">PLP-independent amino acid racemase</fullName>
    </alternativeName>
</protein>
<comment type="subcellular location">
    <subcellularLocation>
        <location evidence="8">Cytoplasm</location>
    </subcellularLocation>
</comment>